<evidence type="ECO:0008006" key="3">
    <source>
        <dbReference type="Google" id="ProtNLM"/>
    </source>
</evidence>
<gene>
    <name evidence="1" type="ORF">GCM10009727_68780</name>
</gene>
<dbReference type="InterPro" id="IPR046193">
    <property type="entry name" value="DUF6221"/>
</dbReference>
<evidence type="ECO:0000313" key="2">
    <source>
        <dbReference type="Proteomes" id="UP001501020"/>
    </source>
</evidence>
<dbReference type="Proteomes" id="UP001501020">
    <property type="component" value="Unassembled WGS sequence"/>
</dbReference>
<keyword evidence="2" id="KW-1185">Reference proteome</keyword>
<organism evidence="1 2">
    <name type="scientific">Actinomadura napierensis</name>
    <dbReference type="NCBI Taxonomy" id="267854"/>
    <lineage>
        <taxon>Bacteria</taxon>
        <taxon>Bacillati</taxon>
        <taxon>Actinomycetota</taxon>
        <taxon>Actinomycetes</taxon>
        <taxon>Streptosporangiales</taxon>
        <taxon>Thermomonosporaceae</taxon>
        <taxon>Actinomadura</taxon>
    </lineage>
</organism>
<name>A0ABN3AAY9_9ACTN</name>
<sequence length="169" mass="18503">MGTALSDLVEFVRARLAEDESTARWAADYRSRPNGGRDLSGDERWQWVDPGSGARLRLGRRPMDHLQRPVSMRSTGTYPWQSRPGFGPHHVLDVPFVKEGTALHIARHSPARVVAEVRAKRLLLDMHRPDGRGACAGCGEPAAAGGCTTVRLLAAPYADHPAYQRACAI</sequence>
<dbReference type="EMBL" id="BAAAMR010000079">
    <property type="protein sequence ID" value="GAA2158252.1"/>
    <property type="molecule type" value="Genomic_DNA"/>
</dbReference>
<accession>A0ABN3AAY9</accession>
<protein>
    <recommendedName>
        <fullName evidence="3">Transposase</fullName>
    </recommendedName>
</protein>
<reference evidence="1 2" key="1">
    <citation type="journal article" date="2019" name="Int. J. Syst. Evol. Microbiol.">
        <title>The Global Catalogue of Microorganisms (GCM) 10K type strain sequencing project: providing services to taxonomists for standard genome sequencing and annotation.</title>
        <authorList>
            <consortium name="The Broad Institute Genomics Platform"/>
            <consortium name="The Broad Institute Genome Sequencing Center for Infectious Disease"/>
            <person name="Wu L."/>
            <person name="Ma J."/>
        </authorList>
    </citation>
    <scope>NUCLEOTIDE SEQUENCE [LARGE SCALE GENOMIC DNA]</scope>
    <source>
        <strain evidence="1 2">JCM 13850</strain>
    </source>
</reference>
<dbReference type="Pfam" id="PF19730">
    <property type="entry name" value="DUF6221"/>
    <property type="match status" value="1"/>
</dbReference>
<comment type="caution">
    <text evidence="1">The sequence shown here is derived from an EMBL/GenBank/DDBJ whole genome shotgun (WGS) entry which is preliminary data.</text>
</comment>
<proteinExistence type="predicted"/>
<evidence type="ECO:0000313" key="1">
    <source>
        <dbReference type="EMBL" id="GAA2158252.1"/>
    </source>
</evidence>